<protein>
    <submittedName>
        <fullName evidence="1">Uncharacterized protein</fullName>
    </submittedName>
</protein>
<dbReference type="Proteomes" id="UP000198988">
    <property type="component" value="Unassembled WGS sequence"/>
</dbReference>
<evidence type="ECO:0000313" key="1">
    <source>
        <dbReference type="EMBL" id="SEI02403.1"/>
    </source>
</evidence>
<gene>
    <name evidence="1" type="ORF">BAZSYMA_ACONTIG150583_2</name>
</gene>
<accession>A0A1H6MXE4</accession>
<dbReference type="AlphaFoldDB" id="A0A1H6MXE4"/>
<dbReference type="EMBL" id="CDSC02000454">
    <property type="protein sequence ID" value="SEI02403.1"/>
    <property type="molecule type" value="Genomic_DNA"/>
</dbReference>
<proteinExistence type="predicted"/>
<name>A0A1H6MXE4_9GAMM</name>
<organism evidence="1 2">
    <name type="scientific">Bathymodiolus azoricus thioautotrophic gill symbiont</name>
    <dbReference type="NCBI Taxonomy" id="235205"/>
    <lineage>
        <taxon>Bacteria</taxon>
        <taxon>Pseudomonadati</taxon>
        <taxon>Pseudomonadota</taxon>
        <taxon>Gammaproteobacteria</taxon>
        <taxon>sulfur-oxidizing symbionts</taxon>
    </lineage>
</organism>
<reference evidence="2" key="1">
    <citation type="submission" date="2016-06" db="EMBL/GenBank/DDBJ databases">
        <authorList>
            <person name="Petersen J."/>
            <person name="Sayavedra L."/>
        </authorList>
    </citation>
    <scope>NUCLEOTIDE SEQUENCE [LARGE SCALE GENOMIC DNA]</scope>
    <source>
        <strain evidence="2">BazSymA</strain>
    </source>
</reference>
<evidence type="ECO:0000313" key="2">
    <source>
        <dbReference type="Proteomes" id="UP000198988"/>
    </source>
</evidence>
<sequence>MFLPADSVLDEPNLELTLVSMFLAFSSIATSLLKSAPGLHPFIATVSILD</sequence>